<proteinExistence type="predicted"/>
<dbReference type="InterPro" id="IPR012337">
    <property type="entry name" value="RNaseH-like_sf"/>
</dbReference>
<dbReference type="RefSeq" id="WP_249848026.1">
    <property type="nucleotide sequence ID" value="NZ_JAMGBD010000001.1"/>
</dbReference>
<dbReference type="PANTHER" id="PTHR47649">
    <property type="entry name" value="RIBONUCLEASE D"/>
    <property type="match status" value="1"/>
</dbReference>
<evidence type="ECO:0000259" key="1">
    <source>
        <dbReference type="SMART" id="SM00474"/>
    </source>
</evidence>
<evidence type="ECO:0000313" key="3">
    <source>
        <dbReference type="Proteomes" id="UP001165363"/>
    </source>
</evidence>
<dbReference type="EMBL" id="JAMGBD010000001">
    <property type="protein sequence ID" value="MCL6683905.1"/>
    <property type="molecule type" value="Genomic_DNA"/>
</dbReference>
<dbReference type="Gene3D" id="3.30.420.10">
    <property type="entry name" value="Ribonuclease H-like superfamily/Ribonuclease H"/>
    <property type="match status" value="1"/>
</dbReference>
<feature type="domain" description="3'-5' exonuclease" evidence="1">
    <location>
        <begin position="1"/>
        <end position="171"/>
    </location>
</feature>
<dbReference type="SMART" id="SM00474">
    <property type="entry name" value="35EXOc"/>
    <property type="match status" value="1"/>
</dbReference>
<sequence>MSVHFHEEDLPDGLQLQDGPVAIDTEAMGLMPGRDRLCLVQLSDGRGDEHLVRFGPGSDYSAPNLKALLVDPDRIKIYHFARFDIAIMRAYLNVMAAPVYCTRTASRLVRTYTDRHGLKELVKEMLGQDLSKQQQTSDWGAPEISDAQREYAASDVRYLHALKEKLDVRLARENRTDLAQACFDFLPARAMLDLAGWPEEDIFAHV</sequence>
<dbReference type="Proteomes" id="UP001165363">
    <property type="component" value="Unassembled WGS sequence"/>
</dbReference>
<gene>
    <name evidence="2" type="ORF">LZ536_08320</name>
</gene>
<organism evidence="2 3">
    <name type="scientific">Sphingomonas alba</name>
    <dbReference type="NCBI Taxonomy" id="2908208"/>
    <lineage>
        <taxon>Bacteria</taxon>
        <taxon>Pseudomonadati</taxon>
        <taxon>Pseudomonadota</taxon>
        <taxon>Alphaproteobacteria</taxon>
        <taxon>Sphingomonadales</taxon>
        <taxon>Sphingomonadaceae</taxon>
        <taxon>Sphingomonas</taxon>
    </lineage>
</organism>
<name>A0ABT0RMT8_9SPHN</name>
<evidence type="ECO:0000313" key="2">
    <source>
        <dbReference type="EMBL" id="MCL6683905.1"/>
    </source>
</evidence>
<dbReference type="PANTHER" id="PTHR47649:SF1">
    <property type="entry name" value="RIBONUCLEASE D"/>
    <property type="match status" value="1"/>
</dbReference>
<dbReference type="InterPro" id="IPR036397">
    <property type="entry name" value="RNaseH_sf"/>
</dbReference>
<dbReference type="InterPro" id="IPR002562">
    <property type="entry name" value="3'-5'_exonuclease_dom"/>
</dbReference>
<dbReference type="InterPro" id="IPR051086">
    <property type="entry name" value="RNase_D-like"/>
</dbReference>
<protein>
    <submittedName>
        <fullName evidence="2">Ribonuclease D</fullName>
    </submittedName>
</protein>
<reference evidence="2" key="1">
    <citation type="submission" date="2022-05" db="EMBL/GenBank/DDBJ databases">
        <authorList>
            <person name="Jo J.-H."/>
            <person name="Im W.-T."/>
        </authorList>
    </citation>
    <scope>NUCLEOTIDE SEQUENCE</scope>
    <source>
        <strain evidence="2">SE158</strain>
    </source>
</reference>
<dbReference type="SUPFAM" id="SSF53098">
    <property type="entry name" value="Ribonuclease H-like"/>
    <property type="match status" value="1"/>
</dbReference>
<comment type="caution">
    <text evidence="2">The sequence shown here is derived from an EMBL/GenBank/DDBJ whole genome shotgun (WGS) entry which is preliminary data.</text>
</comment>
<keyword evidence="3" id="KW-1185">Reference proteome</keyword>
<dbReference type="CDD" id="cd06142">
    <property type="entry name" value="RNaseD_exo"/>
    <property type="match status" value="1"/>
</dbReference>
<accession>A0ABT0RMT8</accession>
<dbReference type="Pfam" id="PF01612">
    <property type="entry name" value="DNA_pol_A_exo1"/>
    <property type="match status" value="1"/>
</dbReference>